<proteinExistence type="predicted"/>
<feature type="transmembrane region" description="Helical" evidence="2">
    <location>
        <begin position="268"/>
        <end position="286"/>
    </location>
</feature>
<evidence type="ECO:0000313" key="3">
    <source>
        <dbReference type="EMBL" id="AOZ10003.1"/>
    </source>
</evidence>
<keyword evidence="2" id="KW-1133">Transmembrane helix</keyword>
<gene>
    <name evidence="3" type="ORF">BKK80_30530</name>
</gene>
<feature type="region of interest" description="Disordered" evidence="1">
    <location>
        <begin position="1"/>
        <end position="24"/>
    </location>
</feature>
<feature type="transmembrane region" description="Helical" evidence="2">
    <location>
        <begin position="202"/>
        <end position="224"/>
    </location>
</feature>
<dbReference type="Proteomes" id="UP000177515">
    <property type="component" value="Chromosome 2"/>
</dbReference>
<keyword evidence="4" id="KW-1185">Reference proteome</keyword>
<keyword evidence="2" id="KW-0812">Transmembrane</keyword>
<keyword evidence="2" id="KW-0472">Membrane</keyword>
<dbReference type="EMBL" id="CP017755">
    <property type="protein sequence ID" value="AOZ10003.1"/>
    <property type="molecule type" value="Genomic_DNA"/>
</dbReference>
<organism evidence="3 4">
    <name type="scientific">Cupriavidus malaysiensis</name>
    <dbReference type="NCBI Taxonomy" id="367825"/>
    <lineage>
        <taxon>Bacteria</taxon>
        <taxon>Pseudomonadati</taxon>
        <taxon>Pseudomonadota</taxon>
        <taxon>Betaproteobacteria</taxon>
        <taxon>Burkholderiales</taxon>
        <taxon>Burkholderiaceae</taxon>
        <taxon>Cupriavidus</taxon>
    </lineage>
</organism>
<evidence type="ECO:0000256" key="2">
    <source>
        <dbReference type="SAM" id="Phobius"/>
    </source>
</evidence>
<accession>A0ABN4TRX1</accession>
<sequence length="299" mass="30441">MRRMTIKANPTSRPAGRRQRAGAERALPEPLAKRRVLAMLASRFFISCHVMLIALWSLSIGVLASKLLWLAGLSSLPLRYGLATVAAYCGFLCAVRVWLAYVGLPAGRRGTGDEPARASDGADGGVDLVDCLPLPRGGAGGAARGARSVAGQGGTFDGGGASGDFDVAAADLPGLADLGETGKAAGRGAGDLLDGAADADDLFGVVLLALGLLAAAVIGAAYVFSQGPLMLAEIAFEALLAGGLLRVARRADEAGWLRAAVRVSARPALAVAALAIGLGLALQHWFPQARSLAQALGLR</sequence>
<evidence type="ECO:0000256" key="1">
    <source>
        <dbReference type="SAM" id="MobiDB-lite"/>
    </source>
</evidence>
<name>A0ABN4TRX1_9BURK</name>
<feature type="transmembrane region" description="Helical" evidence="2">
    <location>
        <begin position="44"/>
        <end position="68"/>
    </location>
</feature>
<reference evidence="3 4" key="1">
    <citation type="submission" date="2016-10" db="EMBL/GenBank/DDBJ databases">
        <title>Complete genome sequences of three Cupriavidus strains isolated from various Malaysian environments.</title>
        <authorList>
            <person name="Abdullah A.A.-A."/>
            <person name="Shafie N.A.H."/>
            <person name="Lau N.S."/>
        </authorList>
    </citation>
    <scope>NUCLEOTIDE SEQUENCE [LARGE SCALE GENOMIC DNA]</scope>
    <source>
        <strain evidence="3 4">USMAA1020</strain>
    </source>
</reference>
<feature type="transmembrane region" description="Helical" evidence="2">
    <location>
        <begin position="230"/>
        <end position="248"/>
    </location>
</feature>
<evidence type="ECO:0000313" key="4">
    <source>
        <dbReference type="Proteomes" id="UP000177515"/>
    </source>
</evidence>
<protein>
    <submittedName>
        <fullName evidence="3">Uncharacterized protein</fullName>
    </submittedName>
</protein>
<feature type="transmembrane region" description="Helical" evidence="2">
    <location>
        <begin position="80"/>
        <end position="99"/>
    </location>
</feature>